<dbReference type="EMBL" id="JAWDKD010000008">
    <property type="protein sequence ID" value="MDV0446549.1"/>
    <property type="molecule type" value="Genomic_DNA"/>
</dbReference>
<dbReference type="RefSeq" id="WP_338098945.1">
    <property type="nucleotide sequence ID" value="NZ_JAWDKD010000008.1"/>
</dbReference>
<evidence type="ECO:0000313" key="1">
    <source>
        <dbReference type="EMBL" id="MDV0446549.1"/>
    </source>
</evidence>
<protein>
    <submittedName>
        <fullName evidence="1">Uncharacterized protein</fullName>
    </submittedName>
</protein>
<name>A0AAE4MI04_9EURY</name>
<dbReference type="AlphaFoldDB" id="A0AAE4MI04"/>
<reference evidence="1" key="1">
    <citation type="submission" date="2023-06" db="EMBL/GenBank/DDBJ databases">
        <title>Genome sequence of Methanosarcinaceae archaeon Ag5.</title>
        <authorList>
            <person name="Protasov E."/>
            <person name="Platt K."/>
            <person name="Poehlein A."/>
            <person name="Daniel R."/>
            <person name="Brune A."/>
        </authorList>
    </citation>
    <scope>NUCLEOTIDE SEQUENCE</scope>
    <source>
        <strain evidence="1">Ag5</strain>
    </source>
</reference>
<evidence type="ECO:0000313" key="2">
    <source>
        <dbReference type="Proteomes" id="UP001271789"/>
    </source>
</evidence>
<proteinExistence type="predicted"/>
<organism evidence="1 2">
    <name type="scientific">Methanolapillus africanus</name>
    <dbReference type="NCBI Taxonomy" id="3028297"/>
    <lineage>
        <taxon>Archaea</taxon>
        <taxon>Methanobacteriati</taxon>
        <taxon>Methanobacteriota</taxon>
        <taxon>Stenosarchaea group</taxon>
        <taxon>Methanomicrobia</taxon>
        <taxon>Methanosarcinales</taxon>
        <taxon>Methanosarcinaceae</taxon>
        <taxon>Methanolapillus</taxon>
    </lineage>
</organism>
<keyword evidence="2" id="KW-1185">Reference proteome</keyword>
<dbReference type="Proteomes" id="UP001271789">
    <property type="component" value="Unassembled WGS sequence"/>
</dbReference>
<sequence length="167" mass="18187">MLNTQTSHEEMKRQDVLEMVSALYPGSYLAGASSAPSPKGFTVDSFGPRLSSFEGQGLDAKEICVISDSNSVSFENATLSSLGIRNPANCLLVVLDESNADRMPLSFKYDGLEAASVPLNPFGPVVEVRHPLEFKKELQSMRCGTLVVKIRPESQKVTPMIETSDFI</sequence>
<comment type="caution">
    <text evidence="1">The sequence shown here is derived from an EMBL/GenBank/DDBJ whole genome shotgun (WGS) entry which is preliminary data.</text>
</comment>
<gene>
    <name evidence="1" type="ORF">MsAg5_03940</name>
</gene>
<accession>A0AAE4MI04</accession>